<dbReference type="KEGG" id="kng:KNAG_0B01370"/>
<evidence type="ECO:0000313" key="3">
    <source>
        <dbReference type="EMBL" id="CCK68584.1"/>
    </source>
</evidence>
<protein>
    <recommendedName>
        <fullName evidence="2">Ribosomal protein bL31m N-terminal domain-containing protein</fullName>
    </recommendedName>
</protein>
<dbReference type="eggNOG" id="ENOG502RZ6E">
    <property type="taxonomic scope" value="Eukaryota"/>
</dbReference>
<dbReference type="OrthoDB" id="5587740at2759"/>
<dbReference type="GeneID" id="34524234"/>
<accession>J7S393</accession>
<dbReference type="GO" id="GO:0005762">
    <property type="term" value="C:mitochondrial large ribosomal subunit"/>
    <property type="evidence" value="ECO:0007669"/>
    <property type="project" value="EnsemblFungi"/>
</dbReference>
<dbReference type="Gene3D" id="6.20.130.10">
    <property type="match status" value="1"/>
</dbReference>
<reference evidence="3 4" key="1">
    <citation type="journal article" date="2011" name="Proc. Natl. Acad. Sci. U.S.A.">
        <title>Evolutionary erosion of yeast sex chromosomes by mating-type switching accidents.</title>
        <authorList>
            <person name="Gordon J.L."/>
            <person name="Armisen D."/>
            <person name="Proux-Wera E."/>
            <person name="Oheigeartaigh S.S."/>
            <person name="Byrne K.P."/>
            <person name="Wolfe K.H."/>
        </authorList>
    </citation>
    <scope>NUCLEOTIDE SEQUENCE [LARGE SCALE GENOMIC DNA]</scope>
    <source>
        <strain evidence="4">ATCC MYA-139 / BCRC 22969 / CBS 8797 / CCRC 22969 / KCTC 17520 / NBRC 10181 / NCYC 3082</strain>
    </source>
</reference>
<dbReference type="PANTHER" id="PTHR28174:SF1">
    <property type="entry name" value="LARGE RIBOSOMAL SUBUNIT PROTEIN BL31M"/>
    <property type="match status" value="1"/>
</dbReference>
<evidence type="ECO:0000256" key="1">
    <source>
        <dbReference type="SAM" id="MobiDB-lite"/>
    </source>
</evidence>
<evidence type="ECO:0000259" key="2">
    <source>
        <dbReference type="Pfam" id="PF21492"/>
    </source>
</evidence>
<proteinExistence type="predicted"/>
<sequence>MFKGNVSLIARVRHASTGGYPGAMKTAIPRRPVRKIPIGKARPAIYHQFDVAVEMSDGSVVMRRSQFPKAELRLIQDQRNNPLWNTSRSDLVVVDANAAGSIGKFKQKYGTMFASPVEEPPAQKAAPQEINKLRQPPTPDAPAPETEQEPAPAALEDYLDILDDSTQQIKTGKLASKRRPKKK</sequence>
<dbReference type="PANTHER" id="PTHR28174">
    <property type="entry name" value="54S RIBOSOMAL PROTEIN L36, MITOCHONDRIAL"/>
    <property type="match status" value="1"/>
</dbReference>
<dbReference type="InterPro" id="IPR048874">
    <property type="entry name" value="Ribosomal_bL31m_N"/>
</dbReference>
<dbReference type="Pfam" id="PF21492">
    <property type="entry name" value="bL31_N"/>
    <property type="match status" value="1"/>
</dbReference>
<gene>
    <name evidence="3" type="primary">KNAG0B01370</name>
    <name evidence="3" type="ordered locus">KNAG_0B01370</name>
</gene>
<dbReference type="RefSeq" id="XP_022462830.1">
    <property type="nucleotide sequence ID" value="XM_022611419.1"/>
</dbReference>
<organism evidence="3 4">
    <name type="scientific">Huiozyma naganishii (strain ATCC MYA-139 / BCRC 22969 / CBS 8797 / KCTC 17520 / NBRC 10181 / NCYC 3082 / Yp74L-3)</name>
    <name type="common">Yeast</name>
    <name type="synonym">Kazachstania naganishii</name>
    <dbReference type="NCBI Taxonomy" id="1071383"/>
    <lineage>
        <taxon>Eukaryota</taxon>
        <taxon>Fungi</taxon>
        <taxon>Dikarya</taxon>
        <taxon>Ascomycota</taxon>
        <taxon>Saccharomycotina</taxon>
        <taxon>Saccharomycetes</taxon>
        <taxon>Saccharomycetales</taxon>
        <taxon>Saccharomycetaceae</taxon>
        <taxon>Huiozyma</taxon>
    </lineage>
</organism>
<dbReference type="EMBL" id="HE978315">
    <property type="protein sequence ID" value="CCK68584.1"/>
    <property type="molecule type" value="Genomic_DNA"/>
</dbReference>
<evidence type="ECO:0000313" key="4">
    <source>
        <dbReference type="Proteomes" id="UP000006310"/>
    </source>
</evidence>
<reference evidence="4" key="2">
    <citation type="submission" date="2012-08" db="EMBL/GenBank/DDBJ databases">
        <title>Genome sequence of Kazachstania naganishii.</title>
        <authorList>
            <person name="Gordon J.L."/>
            <person name="Armisen D."/>
            <person name="Proux-Wera E."/>
            <person name="OhEigeartaigh S.S."/>
            <person name="Byrne K.P."/>
            <person name="Wolfe K.H."/>
        </authorList>
    </citation>
    <scope>NUCLEOTIDE SEQUENCE [LARGE SCALE GENOMIC DNA]</scope>
    <source>
        <strain evidence="4">ATCC MYA-139 / BCRC 22969 / CBS 8797 / CCRC 22969 / KCTC 17520 / NBRC 10181 / NCYC 3082</strain>
    </source>
</reference>
<dbReference type="HOGENOM" id="CLU_130029_1_0_1"/>
<dbReference type="STRING" id="1071383.J7S393"/>
<dbReference type="InterPro" id="IPR034600">
    <property type="entry name" value="Ribosomal_bL31m"/>
</dbReference>
<feature type="region of interest" description="Disordered" evidence="1">
    <location>
        <begin position="118"/>
        <end position="183"/>
    </location>
</feature>
<dbReference type="AlphaFoldDB" id="J7S393"/>
<name>J7S393_HUIN7</name>
<keyword evidence="4" id="KW-1185">Reference proteome</keyword>
<feature type="compositionally biased region" description="Low complexity" evidence="1">
    <location>
        <begin position="143"/>
        <end position="154"/>
    </location>
</feature>
<feature type="domain" description="Ribosomal protein bL31m N-terminal" evidence="2">
    <location>
        <begin position="28"/>
        <end position="87"/>
    </location>
</feature>
<dbReference type="OMA" id="RRSQFPK"/>
<dbReference type="Proteomes" id="UP000006310">
    <property type="component" value="Chromosome 2"/>
</dbReference>
<dbReference type="GO" id="GO:0003735">
    <property type="term" value="F:structural constituent of ribosome"/>
    <property type="evidence" value="ECO:0007669"/>
    <property type="project" value="EnsemblFungi"/>
</dbReference>
<dbReference type="GO" id="GO:0032543">
    <property type="term" value="P:mitochondrial translation"/>
    <property type="evidence" value="ECO:0007669"/>
    <property type="project" value="EnsemblFungi"/>
</dbReference>